<accession>A0A6C0ETJ2</accession>
<organism evidence="1">
    <name type="scientific">viral metagenome</name>
    <dbReference type="NCBI Taxonomy" id="1070528"/>
    <lineage>
        <taxon>unclassified sequences</taxon>
        <taxon>metagenomes</taxon>
        <taxon>organismal metagenomes</taxon>
    </lineage>
</organism>
<reference evidence="1" key="1">
    <citation type="journal article" date="2020" name="Nature">
        <title>Giant virus diversity and host interactions through global metagenomics.</title>
        <authorList>
            <person name="Schulz F."/>
            <person name="Roux S."/>
            <person name="Paez-Espino D."/>
            <person name="Jungbluth S."/>
            <person name="Walsh D.A."/>
            <person name="Denef V.J."/>
            <person name="McMahon K.D."/>
            <person name="Konstantinidis K.T."/>
            <person name="Eloe-Fadrosh E.A."/>
            <person name="Kyrpides N.C."/>
            <person name="Woyke T."/>
        </authorList>
    </citation>
    <scope>NUCLEOTIDE SEQUENCE</scope>
    <source>
        <strain evidence="1">GVMAG-M-3300009155-48</strain>
    </source>
</reference>
<protein>
    <submittedName>
        <fullName evidence="1">Uncharacterized protein</fullName>
    </submittedName>
</protein>
<name>A0A6C0ETJ2_9ZZZZ</name>
<dbReference type="EMBL" id="MN738924">
    <property type="protein sequence ID" value="QHT31649.1"/>
    <property type="molecule type" value="Genomic_DNA"/>
</dbReference>
<proteinExistence type="predicted"/>
<sequence>MNGIIIELYVRLINEYYSIMTQSDIIKQIENKRFIMYVGLNAINNIFKINLITTKNIQITYYYCEKACYCYLEYIEQINKTEALNNLNINDVVKFVYKENITYNDDKNIIQLTNTHFSNISNTENLNGLFNILTSISIILLNWNNDYIDETVHTIICQKYFLKYMYFFSEKNMNEYIDYLETILEKIKMNKDIYFDFLEQFYKKIKNKKTIHNGYDIKNKMVIFIHHHNNDNCKINDMKQFIKTYI</sequence>
<dbReference type="AlphaFoldDB" id="A0A6C0ETJ2"/>
<evidence type="ECO:0000313" key="1">
    <source>
        <dbReference type="EMBL" id="QHT31649.1"/>
    </source>
</evidence>